<evidence type="ECO:0000256" key="3">
    <source>
        <dbReference type="ARBA" id="ARBA00023125"/>
    </source>
</evidence>
<dbReference type="GO" id="GO:0045893">
    <property type="term" value="P:positive regulation of DNA-templated transcription"/>
    <property type="evidence" value="ECO:0007669"/>
    <property type="project" value="UniProtKB-ARBA"/>
</dbReference>
<evidence type="ECO:0000256" key="2">
    <source>
        <dbReference type="ARBA" id="ARBA00023015"/>
    </source>
</evidence>
<dbReference type="InterPro" id="IPR000047">
    <property type="entry name" value="HTH_motif"/>
</dbReference>
<evidence type="ECO:0000256" key="6">
    <source>
        <dbReference type="ARBA" id="ARBA00023242"/>
    </source>
</evidence>
<keyword evidence="5 11" id="KW-0804">Transcription</keyword>
<protein>
    <recommendedName>
        <fullName evidence="11">Homeobox-leucine zipper protein</fullName>
    </recommendedName>
    <alternativeName>
        <fullName evidence="11">HD-ZIP protein</fullName>
    </alternativeName>
    <alternativeName>
        <fullName evidence="11">Homeodomain transcription factor</fullName>
    </alternativeName>
</protein>
<comment type="function">
    <text evidence="8">Probable transcription activator that may act as growth regulators in response to water deficit.</text>
</comment>
<dbReference type="InterPro" id="IPR017970">
    <property type="entry name" value="Homeobox_CS"/>
</dbReference>
<dbReference type="InterPro" id="IPR045224">
    <property type="entry name" value="HDZip_class_I_plant"/>
</dbReference>
<proteinExistence type="evidence at transcript level"/>
<dbReference type="PANTHER" id="PTHR24326:SF604">
    <property type="entry name" value="HOMEOBOX-LEUCINE ZIPPER PROTEIN ATHB-7"/>
    <property type="match status" value="1"/>
</dbReference>
<feature type="DNA-binding region" description="Homeobox" evidence="9">
    <location>
        <begin position="27"/>
        <end position="86"/>
    </location>
</feature>
<comment type="function">
    <text evidence="11">Transcription factor.</text>
</comment>
<keyword evidence="6 9" id="KW-0539">Nucleus</keyword>
<dbReference type="PANTHER" id="PTHR24326">
    <property type="entry name" value="HOMEOBOX-LEUCINE ZIPPER PROTEIN"/>
    <property type="match status" value="1"/>
</dbReference>
<keyword evidence="2 11" id="KW-0805">Transcription regulation</keyword>
<dbReference type="Pfam" id="PF00046">
    <property type="entry name" value="Homeodomain"/>
    <property type="match status" value="1"/>
</dbReference>
<name>A0A0K2CTA9_SOYBN</name>
<dbReference type="AlphaFoldDB" id="A0A0K2CTA9"/>
<dbReference type="GO" id="GO:0005634">
    <property type="term" value="C:nucleus"/>
    <property type="evidence" value="ECO:0007669"/>
    <property type="project" value="UniProtKB-SubCell"/>
</dbReference>
<dbReference type="ExpressionAtlas" id="A0A0K2CTA9">
    <property type="expression patterns" value="baseline and differential"/>
</dbReference>
<evidence type="ECO:0000256" key="12">
    <source>
        <dbReference type="SAM" id="MobiDB-lite"/>
    </source>
</evidence>
<dbReference type="InterPro" id="IPR009057">
    <property type="entry name" value="Homeodomain-like_sf"/>
</dbReference>
<feature type="region of interest" description="Disordered" evidence="12">
    <location>
        <begin position="1"/>
        <end position="38"/>
    </location>
</feature>
<organism evidence="14">
    <name type="scientific">Glycine max</name>
    <name type="common">Soybean</name>
    <name type="synonym">Glycine hispida</name>
    <dbReference type="NCBI Taxonomy" id="3847"/>
    <lineage>
        <taxon>Eukaryota</taxon>
        <taxon>Viridiplantae</taxon>
        <taxon>Streptophyta</taxon>
        <taxon>Embryophyta</taxon>
        <taxon>Tracheophyta</taxon>
        <taxon>Spermatophyta</taxon>
        <taxon>Magnoliopsida</taxon>
        <taxon>eudicotyledons</taxon>
        <taxon>Gunneridae</taxon>
        <taxon>Pentapetalae</taxon>
        <taxon>rosids</taxon>
        <taxon>fabids</taxon>
        <taxon>Fabales</taxon>
        <taxon>Fabaceae</taxon>
        <taxon>Papilionoideae</taxon>
        <taxon>50 kb inversion clade</taxon>
        <taxon>NPAAA clade</taxon>
        <taxon>indigoferoid/millettioid clade</taxon>
        <taxon>Phaseoleae</taxon>
        <taxon>Glycine</taxon>
        <taxon>Glycine subgen. Soja</taxon>
    </lineage>
</organism>
<dbReference type="InterPro" id="IPR003106">
    <property type="entry name" value="Leu_zip_homeo"/>
</dbReference>
<dbReference type="PRINTS" id="PR00031">
    <property type="entry name" value="HTHREPRESSR"/>
</dbReference>
<dbReference type="SMR" id="A0A0K2CTA9"/>
<gene>
    <name evidence="14" type="ORF">Glyma07g05800.1</name>
</gene>
<evidence type="ECO:0000256" key="9">
    <source>
        <dbReference type="PROSITE-ProRule" id="PRU00108"/>
    </source>
</evidence>
<feature type="region of interest" description="Disordered" evidence="12">
    <location>
        <begin position="144"/>
        <end position="165"/>
    </location>
</feature>
<dbReference type="GO" id="GO:0009414">
    <property type="term" value="P:response to water deprivation"/>
    <property type="evidence" value="ECO:0007669"/>
    <property type="project" value="UniProtKB-ARBA"/>
</dbReference>
<evidence type="ECO:0000256" key="4">
    <source>
        <dbReference type="ARBA" id="ARBA00023155"/>
    </source>
</evidence>
<evidence type="ECO:0000313" key="14">
    <source>
        <dbReference type="EMBL" id="ALA09199.1"/>
    </source>
</evidence>
<accession>A0A0K2CTA9</accession>
<dbReference type="PROSITE" id="PS00027">
    <property type="entry name" value="HOMEOBOX_1"/>
    <property type="match status" value="1"/>
</dbReference>
<dbReference type="GO" id="GO:0009737">
    <property type="term" value="P:response to abscisic acid"/>
    <property type="evidence" value="ECO:0007669"/>
    <property type="project" value="UniProtKB-ARBA"/>
</dbReference>
<evidence type="ECO:0000256" key="5">
    <source>
        <dbReference type="ARBA" id="ARBA00023163"/>
    </source>
</evidence>
<dbReference type="SUPFAM" id="SSF46689">
    <property type="entry name" value="Homeodomain-like"/>
    <property type="match status" value="1"/>
</dbReference>
<feature type="domain" description="Homeobox" evidence="13">
    <location>
        <begin position="25"/>
        <end position="85"/>
    </location>
</feature>
<evidence type="ECO:0000259" key="13">
    <source>
        <dbReference type="PROSITE" id="PS50071"/>
    </source>
</evidence>
<dbReference type="Pfam" id="PF02183">
    <property type="entry name" value="HALZ"/>
    <property type="match status" value="1"/>
</dbReference>
<comment type="subcellular location">
    <subcellularLocation>
        <location evidence="1 9 10">Nucleus</location>
    </subcellularLocation>
</comment>
<evidence type="ECO:0000256" key="8">
    <source>
        <dbReference type="ARBA" id="ARBA00058361"/>
    </source>
</evidence>
<evidence type="ECO:0000256" key="1">
    <source>
        <dbReference type="ARBA" id="ARBA00004123"/>
    </source>
</evidence>
<keyword evidence="3 9" id="KW-0238">DNA-binding</keyword>
<sequence length="238" mass="27335">MEYTYSAGVEAETHTSSSTTPSRSKKRNNNTRRFSDEQIKSLETMFESESRLEPRKKLQLARELGLQPRQVAIWFQNKRARWKSKQLERDYGILQSNYNSLASRFEALKKENQTLLIQLQKLNHLMQKPMEPGQRCTQVEAANSMDSESENGGTMKCEAEGKPSPSMEISEHLLGVLSDDDTSIKVEDFGLEDEHGLLNFAKHVDGSLTSPEDWNAFESNDLLGQSTTDDYQWWDFWS</sequence>
<comment type="similarity">
    <text evidence="7 11">Belongs to the HD-ZIP homeobox family. Class I subfamily.</text>
</comment>
<keyword evidence="4 9" id="KW-0371">Homeobox</keyword>
<reference evidence="14" key="1">
    <citation type="journal article" date="2015" name="BMC Genomics">
        <title>Soybean transcription factor ORFeome associated with drought resistance: a valuable resource to accelerate research on abiotic stress resistance.</title>
        <authorList>
            <person name="Chai C."/>
            <person name="Wang Y."/>
            <person name="Joshi T."/>
            <person name="Valliyodan B."/>
            <person name="Prince S."/>
            <person name="Michel L."/>
            <person name="Xu D."/>
            <person name="Nguyen H.T."/>
        </authorList>
    </citation>
    <scope>NUCLEOTIDE SEQUENCE</scope>
</reference>
<dbReference type="CDD" id="cd00086">
    <property type="entry name" value="homeodomain"/>
    <property type="match status" value="1"/>
</dbReference>
<dbReference type="InterPro" id="IPR001356">
    <property type="entry name" value="HD"/>
</dbReference>
<evidence type="ECO:0000256" key="11">
    <source>
        <dbReference type="RuleBase" id="RU369038"/>
    </source>
</evidence>
<dbReference type="GO" id="GO:0000976">
    <property type="term" value="F:transcription cis-regulatory region binding"/>
    <property type="evidence" value="ECO:0007669"/>
    <property type="project" value="UniProtKB-ARBA"/>
</dbReference>
<dbReference type="OMA" id="SPENWGS"/>
<dbReference type="PROSITE" id="PS50071">
    <property type="entry name" value="HOMEOBOX_2"/>
    <property type="match status" value="1"/>
</dbReference>
<dbReference type="OrthoDB" id="6159439at2759"/>
<dbReference type="GO" id="GO:0000981">
    <property type="term" value="F:DNA-binding transcription factor activity, RNA polymerase II-specific"/>
    <property type="evidence" value="ECO:0007669"/>
    <property type="project" value="UniProtKB-UniRule"/>
</dbReference>
<dbReference type="FunFam" id="1.10.10.60:FF:000293">
    <property type="entry name" value="Homeobox-leucine zipper protein ATHB-7"/>
    <property type="match status" value="1"/>
</dbReference>
<evidence type="ECO:0000256" key="7">
    <source>
        <dbReference type="ARBA" id="ARBA00025748"/>
    </source>
</evidence>
<dbReference type="Gene3D" id="1.10.10.60">
    <property type="entry name" value="Homeodomain-like"/>
    <property type="match status" value="1"/>
</dbReference>
<feature type="non-terminal residue" evidence="14">
    <location>
        <position position="238"/>
    </location>
</feature>
<dbReference type="SMART" id="SM00389">
    <property type="entry name" value="HOX"/>
    <property type="match status" value="1"/>
</dbReference>
<evidence type="ECO:0000256" key="10">
    <source>
        <dbReference type="RuleBase" id="RU000682"/>
    </source>
</evidence>
<dbReference type="EMBL" id="KT031175">
    <property type="protein sequence ID" value="ALA09199.1"/>
    <property type="molecule type" value="mRNA"/>
</dbReference>